<proteinExistence type="predicted"/>
<organism evidence="2 3">
    <name type="scientific">Cannabis sativa</name>
    <name type="common">Hemp</name>
    <name type="synonym">Marijuana</name>
    <dbReference type="NCBI Taxonomy" id="3483"/>
    <lineage>
        <taxon>Eukaryota</taxon>
        <taxon>Viridiplantae</taxon>
        <taxon>Streptophyta</taxon>
        <taxon>Embryophyta</taxon>
        <taxon>Tracheophyta</taxon>
        <taxon>Spermatophyta</taxon>
        <taxon>Magnoliopsida</taxon>
        <taxon>eudicotyledons</taxon>
        <taxon>Gunneridae</taxon>
        <taxon>Pentapetalae</taxon>
        <taxon>rosids</taxon>
        <taxon>fabids</taxon>
        <taxon>Rosales</taxon>
        <taxon>Cannabaceae</taxon>
        <taxon>Cannabis</taxon>
    </lineage>
</organism>
<dbReference type="Proteomes" id="UP000596661">
    <property type="component" value="Chromosome 5"/>
</dbReference>
<protein>
    <submittedName>
        <fullName evidence="2">Uncharacterized protein</fullName>
    </submittedName>
</protein>
<dbReference type="Gramene" id="evm.model.05.953">
    <property type="protein sequence ID" value="cds.evm.model.05.953"/>
    <property type="gene ID" value="evm.TU.05.953"/>
</dbReference>
<evidence type="ECO:0000313" key="3">
    <source>
        <dbReference type="Proteomes" id="UP000596661"/>
    </source>
</evidence>
<evidence type="ECO:0000313" key="2">
    <source>
        <dbReference type="EnsemblPlants" id="cds.evm.model.05.953"/>
    </source>
</evidence>
<keyword evidence="3" id="KW-1185">Reference proteome</keyword>
<feature type="region of interest" description="Disordered" evidence="1">
    <location>
        <begin position="65"/>
        <end position="96"/>
    </location>
</feature>
<sequence length="225" mass="25203">MDNTRRTSIAPSAYVCLPKDPQTVDLDVHVPATTRIPMNTADVVNPVAIIGTISLATTACQSNTNIPVDLNSRPLPPREDPPLVSPTEGRTHGRQPLGTIIGSRLRYYAGEIGPGVGQPTIGEPHLDLGEDLKLARLREAVGQAALTEEPLAVDCDIFTQQRRKFLRWMDDQEYILRPHQMELDHCNREASNLIRWFNQRIDGRGQDLIRDPLQGRLVDRSERVY</sequence>
<name>A0A803PSJ7_CANSA</name>
<reference evidence="2" key="2">
    <citation type="submission" date="2021-03" db="UniProtKB">
        <authorList>
            <consortium name="EnsemblPlants"/>
        </authorList>
    </citation>
    <scope>IDENTIFICATION</scope>
</reference>
<dbReference type="EnsemblPlants" id="evm.model.05.953">
    <property type="protein sequence ID" value="cds.evm.model.05.953"/>
    <property type="gene ID" value="evm.TU.05.953"/>
</dbReference>
<dbReference type="EMBL" id="UZAU01000475">
    <property type="status" value="NOT_ANNOTATED_CDS"/>
    <property type="molecule type" value="Genomic_DNA"/>
</dbReference>
<evidence type="ECO:0000256" key="1">
    <source>
        <dbReference type="SAM" id="MobiDB-lite"/>
    </source>
</evidence>
<reference evidence="2" key="1">
    <citation type="submission" date="2018-11" db="EMBL/GenBank/DDBJ databases">
        <authorList>
            <person name="Grassa J C."/>
        </authorList>
    </citation>
    <scope>NUCLEOTIDE SEQUENCE [LARGE SCALE GENOMIC DNA]</scope>
</reference>
<accession>A0A803PSJ7</accession>
<dbReference type="AlphaFoldDB" id="A0A803PSJ7"/>